<dbReference type="AlphaFoldDB" id="A0A292PWA9"/>
<feature type="region of interest" description="Disordered" evidence="1">
    <location>
        <begin position="17"/>
        <end position="80"/>
    </location>
</feature>
<feature type="region of interest" description="Disordered" evidence="1">
    <location>
        <begin position="94"/>
        <end position="125"/>
    </location>
</feature>
<proteinExistence type="predicted"/>
<dbReference type="Proteomes" id="UP001412239">
    <property type="component" value="Unassembled WGS sequence"/>
</dbReference>
<protein>
    <submittedName>
        <fullName evidence="2">Uncharacterized protein</fullName>
    </submittedName>
</protein>
<reference evidence="2" key="1">
    <citation type="submission" date="2015-10" db="EMBL/GenBank/DDBJ databases">
        <authorList>
            <person name="Regsiter A."/>
            <person name="william w."/>
        </authorList>
    </citation>
    <scope>NUCLEOTIDE SEQUENCE</scope>
    <source>
        <strain evidence="2">Montdore</strain>
    </source>
</reference>
<evidence type="ECO:0000313" key="3">
    <source>
        <dbReference type="Proteomes" id="UP001412239"/>
    </source>
</evidence>
<evidence type="ECO:0000313" key="2">
    <source>
        <dbReference type="EMBL" id="CUS10995.1"/>
    </source>
</evidence>
<feature type="compositionally biased region" description="Low complexity" evidence="1">
    <location>
        <begin position="31"/>
        <end position="45"/>
    </location>
</feature>
<organism evidence="2 3">
    <name type="scientific">Tuber aestivum</name>
    <name type="common">summer truffle</name>
    <dbReference type="NCBI Taxonomy" id="59557"/>
    <lineage>
        <taxon>Eukaryota</taxon>
        <taxon>Fungi</taxon>
        <taxon>Dikarya</taxon>
        <taxon>Ascomycota</taxon>
        <taxon>Pezizomycotina</taxon>
        <taxon>Pezizomycetes</taxon>
        <taxon>Pezizales</taxon>
        <taxon>Tuberaceae</taxon>
        <taxon>Tuber</taxon>
    </lineage>
</organism>
<feature type="non-terminal residue" evidence="2">
    <location>
        <position position="1"/>
    </location>
</feature>
<gene>
    <name evidence="2" type="ORF">GSTUAT00004923001</name>
</gene>
<feature type="compositionally biased region" description="Basic residues" evidence="1">
    <location>
        <begin position="113"/>
        <end position="125"/>
    </location>
</feature>
<evidence type="ECO:0000256" key="1">
    <source>
        <dbReference type="SAM" id="MobiDB-lite"/>
    </source>
</evidence>
<name>A0A292PWA9_9PEZI</name>
<dbReference type="EMBL" id="LN891034">
    <property type="protein sequence ID" value="CUS10995.1"/>
    <property type="molecule type" value="Genomic_DNA"/>
</dbReference>
<feature type="compositionally biased region" description="Polar residues" evidence="1">
    <location>
        <begin position="68"/>
        <end position="80"/>
    </location>
</feature>
<feature type="compositionally biased region" description="Polar residues" evidence="1">
    <location>
        <begin position="95"/>
        <end position="105"/>
    </location>
</feature>
<sequence length="125" mass="14383">IIPIKQSNPTCESDIQLTITRSRTPRRNRRSNTAVSQVSQVSQSSRLRHMHQAFERRKEKKKKKLPTRQGSGKGSKNVSNCSYSYDMIISAVRPTHSQPTLSSPQHYRPVRYSTRKPSKPHSFVH</sequence>
<accession>A0A292PWA9</accession>
<keyword evidence="3" id="KW-1185">Reference proteome</keyword>